<dbReference type="InterPro" id="IPR013784">
    <property type="entry name" value="Carb-bd-like_fold"/>
</dbReference>
<dbReference type="PANTHER" id="PTHR43405:SF1">
    <property type="entry name" value="GLYCOSYL HYDROLASE DIGH"/>
    <property type="match status" value="1"/>
</dbReference>
<dbReference type="EMBL" id="BOPG01000096">
    <property type="protein sequence ID" value="GIJ63496.1"/>
    <property type="molecule type" value="Genomic_DNA"/>
</dbReference>
<keyword evidence="7" id="KW-1185">Reference proteome</keyword>
<dbReference type="Pfam" id="PF13620">
    <property type="entry name" value="CarboxypepD_reg"/>
    <property type="match status" value="1"/>
</dbReference>
<dbReference type="Gene3D" id="2.60.40.10">
    <property type="entry name" value="Immunoglobulins"/>
    <property type="match status" value="1"/>
</dbReference>
<dbReference type="InterPro" id="IPR017853">
    <property type="entry name" value="GH"/>
</dbReference>
<evidence type="ECO:0000313" key="7">
    <source>
        <dbReference type="Proteomes" id="UP000612585"/>
    </source>
</evidence>
<dbReference type="Gene3D" id="3.20.20.80">
    <property type="entry name" value="Glycosidases"/>
    <property type="match status" value="1"/>
</dbReference>
<sequence length="491" mass="52936">MDSFHSGIYTPAEVDALVADARAANVNALIVQVGRWADCFCNRSRFPRTHAPIAALPYDPLEYAIQKAHAAGIELHAWVNATPVWNTAAPPPQPDHVLNTHGSTATGADRWLNKRVDGVEVGGATMRSLDPANPAAVDYYVAGIASIVRAYDIDGIHLDYIRYPDNNSSSTHSDWGYSEVSLARFRAATGRESPPAPNDPQFSAWRRAQVTNYVRKVYLTMGSIKPRLRLSHSAIVYGHGPQAVGGWTNTRTYAEVYQDWRGWLAEGIMDLTIAMNYKRESKPDQARMFEEWNQTLADSAGHRHTAVGPGLYLNTVDESLAQSRKALAPSPAGNTVAGWSGYSYAAPSAASMRDQTLANADRKHLIAGLTTADPTGQRPLFASPATVPAMPWKERPTTGHIAGTLVITDGRPLDQAPVTLTHVRSGRTVTGRVTDGSGWFGFVGLAPGTWRVNVALPPGVRGTSTTTVDVRPGTTATPRLGLLVGPPAPPR</sequence>
<dbReference type="GO" id="GO:0005975">
    <property type="term" value="P:carbohydrate metabolic process"/>
    <property type="evidence" value="ECO:0007669"/>
    <property type="project" value="UniProtKB-ARBA"/>
</dbReference>
<dbReference type="GO" id="GO:0030246">
    <property type="term" value="F:carbohydrate binding"/>
    <property type="evidence" value="ECO:0007669"/>
    <property type="project" value="InterPro"/>
</dbReference>
<dbReference type="EC" id="3.2.1.1" evidence="2"/>
<evidence type="ECO:0000313" key="6">
    <source>
        <dbReference type="EMBL" id="GIJ63496.1"/>
    </source>
</evidence>
<evidence type="ECO:0000256" key="4">
    <source>
        <dbReference type="ARBA" id="ARBA00030238"/>
    </source>
</evidence>
<dbReference type="AlphaFoldDB" id="A0A8J3ZGN0"/>
<comment type="caution">
    <text evidence="6">The sequence shown here is derived from an EMBL/GenBank/DDBJ whole genome shotgun (WGS) entry which is preliminary data.</text>
</comment>
<dbReference type="Proteomes" id="UP000612585">
    <property type="component" value="Unassembled WGS sequence"/>
</dbReference>
<dbReference type="SUPFAM" id="SSF51445">
    <property type="entry name" value="(Trans)glycosidases"/>
    <property type="match status" value="1"/>
</dbReference>
<evidence type="ECO:0000256" key="1">
    <source>
        <dbReference type="ARBA" id="ARBA00000548"/>
    </source>
</evidence>
<feature type="domain" description="Glycosyl hydrolase-like 10" evidence="5">
    <location>
        <begin position="16"/>
        <end position="319"/>
    </location>
</feature>
<keyword evidence="3" id="KW-0732">Signal</keyword>
<dbReference type="InterPro" id="IPR003790">
    <property type="entry name" value="GHL10"/>
</dbReference>
<protein>
    <recommendedName>
        <fullName evidence="2">alpha-amylase</fullName>
        <ecNumber evidence="2">3.2.1.1</ecNumber>
    </recommendedName>
    <alternativeName>
        <fullName evidence="4">1,4-alpha-D-glucan glucanohydrolase</fullName>
    </alternativeName>
</protein>
<comment type="catalytic activity">
    <reaction evidence="1">
        <text>Endohydrolysis of (1-&gt;4)-alpha-D-glucosidic linkages in polysaccharides containing three or more (1-&gt;4)-alpha-linked D-glucose units.</text>
        <dbReference type="EC" id="3.2.1.1"/>
    </reaction>
</comment>
<evidence type="ECO:0000256" key="2">
    <source>
        <dbReference type="ARBA" id="ARBA00012595"/>
    </source>
</evidence>
<dbReference type="Pfam" id="PF02638">
    <property type="entry name" value="GHL10"/>
    <property type="match status" value="1"/>
</dbReference>
<reference evidence="6" key="1">
    <citation type="submission" date="2021-01" db="EMBL/GenBank/DDBJ databases">
        <title>Whole genome shotgun sequence of Virgisporangium aurantiacum NBRC 16421.</title>
        <authorList>
            <person name="Komaki H."/>
            <person name="Tamura T."/>
        </authorList>
    </citation>
    <scope>NUCLEOTIDE SEQUENCE</scope>
    <source>
        <strain evidence="6">NBRC 16421</strain>
    </source>
</reference>
<proteinExistence type="predicted"/>
<evidence type="ECO:0000256" key="3">
    <source>
        <dbReference type="ARBA" id="ARBA00022729"/>
    </source>
</evidence>
<dbReference type="PANTHER" id="PTHR43405">
    <property type="entry name" value="GLYCOSYL HYDROLASE DIGH"/>
    <property type="match status" value="1"/>
</dbReference>
<accession>A0A8J3ZGN0</accession>
<name>A0A8J3ZGN0_9ACTN</name>
<dbReference type="SUPFAM" id="SSF49452">
    <property type="entry name" value="Starch-binding domain-like"/>
    <property type="match status" value="1"/>
</dbReference>
<gene>
    <name evidence="6" type="ORF">Vau01_110120</name>
</gene>
<dbReference type="InterPro" id="IPR013783">
    <property type="entry name" value="Ig-like_fold"/>
</dbReference>
<organism evidence="6 7">
    <name type="scientific">Virgisporangium aurantiacum</name>
    <dbReference type="NCBI Taxonomy" id="175570"/>
    <lineage>
        <taxon>Bacteria</taxon>
        <taxon>Bacillati</taxon>
        <taxon>Actinomycetota</taxon>
        <taxon>Actinomycetes</taxon>
        <taxon>Micromonosporales</taxon>
        <taxon>Micromonosporaceae</taxon>
        <taxon>Virgisporangium</taxon>
    </lineage>
</organism>
<dbReference type="GO" id="GO:0004556">
    <property type="term" value="F:alpha-amylase activity"/>
    <property type="evidence" value="ECO:0007669"/>
    <property type="project" value="UniProtKB-EC"/>
</dbReference>
<dbReference type="InterPro" id="IPR052177">
    <property type="entry name" value="Divisome_Glycosyl_Hydrolase"/>
</dbReference>
<evidence type="ECO:0000259" key="5">
    <source>
        <dbReference type="Pfam" id="PF02638"/>
    </source>
</evidence>